<proteinExistence type="predicted"/>
<keyword evidence="2" id="KW-0808">Transferase</keyword>
<name>A0ABS5R223_9HYPH</name>
<evidence type="ECO:0000256" key="2">
    <source>
        <dbReference type="ARBA" id="ARBA00022679"/>
    </source>
</evidence>
<keyword evidence="4" id="KW-1185">Reference proteome</keyword>
<sequence>MTDPGPSPAGPKHAGRAGVPEIVFLGVPIARLDARGAADHIAARAPGQPFAYVVTPNAAQFTRLNELSDPRFHDAYDHAWLRLLDGQVPRMLARRLFGLDLPHAAGSDVTLDLLERQIQPDDPVTLIGGSDELRRRLIERFGLSTVHLHVPPMGFIRDAAAVEACVDFVLAHPARYVFLVAGSPQSEYLARQIDRRGGAVGVGLCVGSALNFAVGLVPRAPSWLRQAGLEWAYRLMRNPVGHARRVFVDSAPVLLTALKARRDPARYGMAPNATGRG</sequence>
<dbReference type="PANTHER" id="PTHR34136:SF1">
    <property type="entry name" value="UDP-N-ACETYL-D-MANNOSAMINURONIC ACID TRANSFERASE"/>
    <property type="match status" value="1"/>
</dbReference>
<evidence type="ECO:0000313" key="3">
    <source>
        <dbReference type="EMBL" id="MBS9475704.1"/>
    </source>
</evidence>
<dbReference type="EMBL" id="JAHCQH010000004">
    <property type="protein sequence ID" value="MBS9475704.1"/>
    <property type="molecule type" value="Genomic_DNA"/>
</dbReference>
<organism evidence="3 4">
    <name type="scientific">Ancylobacter radicis</name>
    <dbReference type="NCBI Taxonomy" id="2836179"/>
    <lineage>
        <taxon>Bacteria</taxon>
        <taxon>Pseudomonadati</taxon>
        <taxon>Pseudomonadota</taxon>
        <taxon>Alphaproteobacteria</taxon>
        <taxon>Hyphomicrobiales</taxon>
        <taxon>Xanthobacteraceae</taxon>
        <taxon>Ancylobacter</taxon>
    </lineage>
</organism>
<evidence type="ECO:0000256" key="1">
    <source>
        <dbReference type="ARBA" id="ARBA00022676"/>
    </source>
</evidence>
<dbReference type="CDD" id="cd06533">
    <property type="entry name" value="Glyco_transf_WecG_TagA"/>
    <property type="match status" value="1"/>
</dbReference>
<dbReference type="PANTHER" id="PTHR34136">
    <property type="match status" value="1"/>
</dbReference>
<dbReference type="Proteomes" id="UP001166585">
    <property type="component" value="Unassembled WGS sequence"/>
</dbReference>
<comment type="caution">
    <text evidence="3">The sequence shown here is derived from an EMBL/GenBank/DDBJ whole genome shotgun (WGS) entry which is preliminary data.</text>
</comment>
<reference evidence="3" key="1">
    <citation type="submission" date="2021-05" db="EMBL/GenBank/DDBJ databases">
        <authorList>
            <person name="Sun Q."/>
            <person name="Inoue M."/>
        </authorList>
    </citation>
    <scope>NUCLEOTIDE SEQUENCE</scope>
    <source>
        <strain evidence="3">VKM B-3255</strain>
    </source>
</reference>
<keyword evidence="1" id="KW-0328">Glycosyltransferase</keyword>
<evidence type="ECO:0000313" key="4">
    <source>
        <dbReference type="Proteomes" id="UP001166585"/>
    </source>
</evidence>
<gene>
    <name evidence="3" type="ORF">KIP89_01090</name>
</gene>
<protein>
    <submittedName>
        <fullName evidence="3">WecB/TagA/CpsF family glycosyltransferase</fullName>
    </submittedName>
</protein>
<dbReference type="Pfam" id="PF03808">
    <property type="entry name" value="Glyco_tran_WecG"/>
    <property type="match status" value="1"/>
</dbReference>
<accession>A0ABS5R223</accession>
<dbReference type="InterPro" id="IPR004629">
    <property type="entry name" value="WecG_TagA_CpsF"/>
</dbReference>